<feature type="transmembrane region" description="Helical" evidence="7">
    <location>
        <begin position="117"/>
        <end position="137"/>
    </location>
</feature>
<keyword evidence="9" id="KW-1185">Reference proteome</keyword>
<feature type="transmembrane region" description="Helical" evidence="7">
    <location>
        <begin position="343"/>
        <end position="363"/>
    </location>
</feature>
<evidence type="ECO:0000256" key="6">
    <source>
        <dbReference type="ARBA" id="ARBA00023136"/>
    </source>
</evidence>
<keyword evidence="6 7" id="KW-0472">Membrane</keyword>
<dbReference type="EMBL" id="SNZH01000005">
    <property type="protein sequence ID" value="TDR45038.1"/>
    <property type="molecule type" value="Genomic_DNA"/>
</dbReference>
<evidence type="ECO:0000256" key="2">
    <source>
        <dbReference type="ARBA" id="ARBA00007977"/>
    </source>
</evidence>
<organism evidence="8 9">
    <name type="scientific">Tahibacter aquaticus</name>
    <dbReference type="NCBI Taxonomy" id="520092"/>
    <lineage>
        <taxon>Bacteria</taxon>
        <taxon>Pseudomonadati</taxon>
        <taxon>Pseudomonadota</taxon>
        <taxon>Gammaproteobacteria</taxon>
        <taxon>Lysobacterales</taxon>
        <taxon>Rhodanobacteraceae</taxon>
        <taxon>Tahibacter</taxon>
    </lineage>
</organism>
<dbReference type="Pfam" id="PF03601">
    <property type="entry name" value="Cons_hypoth698"/>
    <property type="match status" value="1"/>
</dbReference>
<name>A0A4R6Z0J7_9GAMM</name>
<evidence type="ECO:0000256" key="4">
    <source>
        <dbReference type="ARBA" id="ARBA00022692"/>
    </source>
</evidence>
<comment type="caution">
    <text evidence="8">The sequence shown here is derived from an EMBL/GenBank/DDBJ whole genome shotgun (WGS) entry which is preliminary data.</text>
</comment>
<keyword evidence="4 7" id="KW-0812">Transmembrane</keyword>
<dbReference type="Proteomes" id="UP000295293">
    <property type="component" value="Unassembled WGS sequence"/>
</dbReference>
<feature type="transmembrane region" description="Helical" evidence="7">
    <location>
        <begin position="302"/>
        <end position="322"/>
    </location>
</feature>
<dbReference type="NCBIfam" id="TIGR00698">
    <property type="entry name" value="YeiH family putative sulfate export transporter"/>
    <property type="match status" value="1"/>
</dbReference>
<comment type="similarity">
    <text evidence="2">Belongs to the UPF0324 family.</text>
</comment>
<dbReference type="InterPro" id="IPR018383">
    <property type="entry name" value="UPF0324_pro"/>
</dbReference>
<dbReference type="InterPro" id="IPR004630">
    <property type="entry name" value="UPF0324_YeiH-like"/>
</dbReference>
<keyword evidence="3" id="KW-1003">Cell membrane</keyword>
<feature type="transmembrane region" description="Helical" evidence="7">
    <location>
        <begin position="31"/>
        <end position="49"/>
    </location>
</feature>
<dbReference type="AlphaFoldDB" id="A0A4R6Z0J7"/>
<gene>
    <name evidence="8" type="ORF">DFR29_105221</name>
</gene>
<protein>
    <submittedName>
        <fullName evidence="8">Putative integral membrane protein (TIGR00698 family)</fullName>
    </submittedName>
</protein>
<evidence type="ECO:0000256" key="7">
    <source>
        <dbReference type="SAM" id="Phobius"/>
    </source>
</evidence>
<evidence type="ECO:0000313" key="9">
    <source>
        <dbReference type="Proteomes" id="UP000295293"/>
    </source>
</evidence>
<reference evidence="8 9" key="1">
    <citation type="submission" date="2019-03" db="EMBL/GenBank/DDBJ databases">
        <title>Genomic Encyclopedia of Type Strains, Phase IV (KMG-IV): sequencing the most valuable type-strain genomes for metagenomic binning, comparative biology and taxonomic classification.</title>
        <authorList>
            <person name="Goeker M."/>
        </authorList>
    </citation>
    <scope>NUCLEOTIDE SEQUENCE [LARGE SCALE GENOMIC DNA]</scope>
    <source>
        <strain evidence="8 9">DSM 21667</strain>
    </source>
</reference>
<evidence type="ECO:0000313" key="8">
    <source>
        <dbReference type="EMBL" id="TDR45038.1"/>
    </source>
</evidence>
<evidence type="ECO:0000256" key="1">
    <source>
        <dbReference type="ARBA" id="ARBA00004651"/>
    </source>
</evidence>
<proteinExistence type="inferred from homology"/>
<feature type="transmembrane region" description="Helical" evidence="7">
    <location>
        <begin position="276"/>
        <end position="296"/>
    </location>
</feature>
<feature type="transmembrane region" description="Helical" evidence="7">
    <location>
        <begin position="61"/>
        <end position="80"/>
    </location>
</feature>
<comment type="subcellular location">
    <subcellularLocation>
        <location evidence="1">Cell membrane</location>
        <topology evidence="1">Multi-pass membrane protein</topology>
    </subcellularLocation>
</comment>
<evidence type="ECO:0000256" key="5">
    <source>
        <dbReference type="ARBA" id="ARBA00022989"/>
    </source>
</evidence>
<keyword evidence="5 7" id="KW-1133">Transmembrane helix</keyword>
<dbReference type="GO" id="GO:0005886">
    <property type="term" value="C:plasma membrane"/>
    <property type="evidence" value="ECO:0007669"/>
    <property type="project" value="UniProtKB-SubCell"/>
</dbReference>
<feature type="transmembrane region" description="Helical" evidence="7">
    <location>
        <begin position="149"/>
        <end position="166"/>
    </location>
</feature>
<evidence type="ECO:0000256" key="3">
    <source>
        <dbReference type="ARBA" id="ARBA00022475"/>
    </source>
</evidence>
<feature type="transmembrane region" description="Helical" evidence="7">
    <location>
        <begin position="178"/>
        <end position="199"/>
    </location>
</feature>
<dbReference type="PANTHER" id="PTHR30106:SF2">
    <property type="entry name" value="UPF0324 INNER MEMBRANE PROTEIN YEIH"/>
    <property type="match status" value="1"/>
</dbReference>
<sequence>MLLTHKTSIPTLYRMSSIVASLPDFPRVRRYAPGLLLSALLAALAALLSQWQPLSQLGLSALTLAIALGMLAGNSIFPALPAQTVAGVDLARSTLLRAGIVLYGLRISLQDIAAVGWPGLLIGMLMLALTFVIAVHVGTRWLGLDRQTAILIGAGSAICGAAAVMATQPLVRGEEHKVSIAVATVVVFGTLAMLLYPLAYPYLGLSQHAFGLYAGSTIHEVAQVVAVGQSIGPEAANAAVVEKMLRVMLLAPFLLGLSLQSAAANRATASFRTCCAQVHIPWFALLFIAVSAVHSLKLLPTALVAVLVQLDTLLLATAMAAMGLRTRIASLRQAGLQPLKLGLVLFVFLAVGGYCINRAIAALV</sequence>
<accession>A0A4R6Z0J7</accession>
<feature type="transmembrane region" description="Helical" evidence="7">
    <location>
        <begin position="244"/>
        <end position="264"/>
    </location>
</feature>
<dbReference type="PANTHER" id="PTHR30106">
    <property type="entry name" value="INNER MEMBRANE PROTEIN YEIH-RELATED"/>
    <property type="match status" value="1"/>
</dbReference>